<keyword evidence="2" id="KW-1133">Transmembrane helix</keyword>
<sequence>MHPRSPSPRPILRHHHSEPTSTIHSTHDTHVTIAQMDSNSNSNSTNSSSSNRRNAPSSFPLWLRLSRLIFGKIRRLPKSMSTTLVLFTVHMYLTVPVIIVCGVTGDLKTLLRPFRHIKAQGFLFEELGEQYVELF</sequence>
<keyword evidence="2" id="KW-0812">Transmembrane</keyword>
<dbReference type="AlphaFoldDB" id="A0A7E4VD54"/>
<reference evidence="3" key="1">
    <citation type="journal article" date="2013" name="Genetics">
        <title>The draft genome and transcriptome of Panagrellus redivivus are shaped by the harsh demands of a free-living lifestyle.</title>
        <authorList>
            <person name="Srinivasan J."/>
            <person name="Dillman A.R."/>
            <person name="Macchietto M.G."/>
            <person name="Heikkinen L."/>
            <person name="Lakso M."/>
            <person name="Fracchia K.M."/>
            <person name="Antoshechkin I."/>
            <person name="Mortazavi A."/>
            <person name="Wong G."/>
            <person name="Sternberg P.W."/>
        </authorList>
    </citation>
    <scope>NUCLEOTIDE SEQUENCE [LARGE SCALE GENOMIC DNA]</scope>
    <source>
        <strain evidence="3">MT8872</strain>
    </source>
</reference>
<keyword evidence="3" id="KW-1185">Reference proteome</keyword>
<evidence type="ECO:0000313" key="4">
    <source>
        <dbReference type="WBParaSite" id="Pan_g19560.t1"/>
    </source>
</evidence>
<dbReference type="WBParaSite" id="Pan_g19560.t1">
    <property type="protein sequence ID" value="Pan_g19560.t1"/>
    <property type="gene ID" value="Pan_g19560"/>
</dbReference>
<feature type="region of interest" description="Disordered" evidence="1">
    <location>
        <begin position="1"/>
        <end position="56"/>
    </location>
</feature>
<dbReference type="Proteomes" id="UP000492821">
    <property type="component" value="Unassembled WGS sequence"/>
</dbReference>
<proteinExistence type="predicted"/>
<feature type="compositionally biased region" description="Low complexity" evidence="1">
    <location>
        <begin position="38"/>
        <end position="56"/>
    </location>
</feature>
<reference evidence="4" key="2">
    <citation type="submission" date="2020-10" db="UniProtKB">
        <authorList>
            <consortium name="WormBaseParasite"/>
        </authorList>
    </citation>
    <scope>IDENTIFICATION</scope>
</reference>
<evidence type="ECO:0000313" key="3">
    <source>
        <dbReference type="Proteomes" id="UP000492821"/>
    </source>
</evidence>
<feature type="transmembrane region" description="Helical" evidence="2">
    <location>
        <begin position="84"/>
        <end position="105"/>
    </location>
</feature>
<protein>
    <submittedName>
        <fullName evidence="4">Transmembrane protein</fullName>
    </submittedName>
</protein>
<organism evidence="3 4">
    <name type="scientific">Panagrellus redivivus</name>
    <name type="common">Microworm</name>
    <dbReference type="NCBI Taxonomy" id="6233"/>
    <lineage>
        <taxon>Eukaryota</taxon>
        <taxon>Metazoa</taxon>
        <taxon>Ecdysozoa</taxon>
        <taxon>Nematoda</taxon>
        <taxon>Chromadorea</taxon>
        <taxon>Rhabditida</taxon>
        <taxon>Tylenchina</taxon>
        <taxon>Panagrolaimomorpha</taxon>
        <taxon>Panagrolaimoidea</taxon>
        <taxon>Panagrolaimidae</taxon>
        <taxon>Panagrellus</taxon>
    </lineage>
</organism>
<evidence type="ECO:0000256" key="1">
    <source>
        <dbReference type="SAM" id="MobiDB-lite"/>
    </source>
</evidence>
<evidence type="ECO:0000256" key="2">
    <source>
        <dbReference type="SAM" id="Phobius"/>
    </source>
</evidence>
<accession>A0A7E4VD54</accession>
<name>A0A7E4VD54_PANRE</name>
<keyword evidence="2" id="KW-0472">Membrane</keyword>